<dbReference type="AlphaFoldDB" id="E2B7K4"/>
<evidence type="ECO:0000313" key="2">
    <source>
        <dbReference type="EMBL" id="EFN88323.1"/>
    </source>
</evidence>
<dbReference type="PANTHER" id="PTHR47326">
    <property type="entry name" value="TRANSPOSABLE ELEMENT TC3 TRANSPOSASE-LIKE PROTEIN"/>
    <property type="match status" value="1"/>
</dbReference>
<evidence type="ECO:0000313" key="3">
    <source>
        <dbReference type="Proteomes" id="UP000008237"/>
    </source>
</evidence>
<evidence type="ECO:0000259" key="1">
    <source>
        <dbReference type="Pfam" id="PF16087"/>
    </source>
</evidence>
<feature type="domain" description="DUF4817" evidence="1">
    <location>
        <begin position="1"/>
        <end position="55"/>
    </location>
</feature>
<dbReference type="Pfam" id="PF16087">
    <property type="entry name" value="DUF4817"/>
    <property type="match status" value="1"/>
</dbReference>
<dbReference type="Proteomes" id="UP000008237">
    <property type="component" value="Unassembled WGS sequence"/>
</dbReference>
<sequence>TSQEYTDMIVAYGLAGRNARIPARIYAEQFPERAHYPTDQTIFRVVQTLRETGCLVHNSPHMPVRRRLQDEERILDAFYENPGNSVRRAARELNLSQYNVHRTLHEDQLHPYHYQRVQQLLPRDLEQRIYFCEGIV</sequence>
<feature type="non-terminal residue" evidence="2">
    <location>
        <position position="136"/>
    </location>
</feature>
<dbReference type="InParanoid" id="E2B7K4"/>
<organism evidence="3">
    <name type="scientific">Harpegnathos saltator</name>
    <name type="common">Jerdon's jumping ant</name>
    <dbReference type="NCBI Taxonomy" id="610380"/>
    <lineage>
        <taxon>Eukaryota</taxon>
        <taxon>Metazoa</taxon>
        <taxon>Ecdysozoa</taxon>
        <taxon>Arthropoda</taxon>
        <taxon>Hexapoda</taxon>
        <taxon>Insecta</taxon>
        <taxon>Pterygota</taxon>
        <taxon>Neoptera</taxon>
        <taxon>Endopterygota</taxon>
        <taxon>Hymenoptera</taxon>
        <taxon>Apocrita</taxon>
        <taxon>Aculeata</taxon>
        <taxon>Formicoidea</taxon>
        <taxon>Formicidae</taxon>
        <taxon>Ponerinae</taxon>
        <taxon>Ponerini</taxon>
        <taxon>Harpegnathos</taxon>
    </lineage>
</organism>
<dbReference type="OrthoDB" id="7554976at2759"/>
<dbReference type="OMA" id="FPERAHY"/>
<keyword evidence="3" id="KW-1185">Reference proteome</keyword>
<dbReference type="EMBL" id="GL446183">
    <property type="protein sequence ID" value="EFN88323.1"/>
    <property type="molecule type" value="Genomic_DNA"/>
</dbReference>
<accession>E2B7K4</accession>
<name>E2B7K4_HARSA</name>
<reference evidence="2 3" key="1">
    <citation type="journal article" date="2010" name="Science">
        <title>Genomic comparison of the ants Camponotus floridanus and Harpegnathos saltator.</title>
        <authorList>
            <person name="Bonasio R."/>
            <person name="Zhang G."/>
            <person name="Ye C."/>
            <person name="Mutti N.S."/>
            <person name="Fang X."/>
            <person name="Qin N."/>
            <person name="Donahue G."/>
            <person name="Yang P."/>
            <person name="Li Q."/>
            <person name="Li C."/>
            <person name="Zhang P."/>
            <person name="Huang Z."/>
            <person name="Berger S.L."/>
            <person name="Reinberg D."/>
            <person name="Wang J."/>
            <person name="Liebig J."/>
        </authorList>
    </citation>
    <scope>NUCLEOTIDE SEQUENCE [LARGE SCALE GENOMIC DNA]</scope>
    <source>
        <strain evidence="2 3">R22 G/1</strain>
    </source>
</reference>
<feature type="non-terminal residue" evidence="2">
    <location>
        <position position="1"/>
    </location>
</feature>
<dbReference type="PANTHER" id="PTHR47326:SF1">
    <property type="entry name" value="HTH PSQ-TYPE DOMAIN-CONTAINING PROTEIN"/>
    <property type="match status" value="1"/>
</dbReference>
<gene>
    <name evidence="2" type="ORF">EAI_14916</name>
</gene>
<proteinExistence type="predicted"/>
<protein>
    <recommendedName>
        <fullName evidence="1">DUF4817 domain-containing protein</fullName>
    </recommendedName>
</protein>
<dbReference type="InterPro" id="IPR032135">
    <property type="entry name" value="DUF4817"/>
</dbReference>